<dbReference type="Pfam" id="PF13814">
    <property type="entry name" value="Replic_Relax"/>
    <property type="match status" value="1"/>
</dbReference>
<evidence type="ECO:0000256" key="1">
    <source>
        <dbReference type="SAM" id="MobiDB-lite"/>
    </source>
</evidence>
<comment type="caution">
    <text evidence="2">The sequence shown here is derived from an EMBL/GenBank/DDBJ whole genome shotgun (WGS) entry which is preliminary data.</text>
</comment>
<evidence type="ECO:0000313" key="2">
    <source>
        <dbReference type="EMBL" id="MCX2941094.1"/>
    </source>
</evidence>
<dbReference type="Proteomes" id="UP001300745">
    <property type="component" value="Unassembled WGS sequence"/>
</dbReference>
<protein>
    <submittedName>
        <fullName evidence="2">Replication-relaxation family protein</fullName>
    </submittedName>
</protein>
<evidence type="ECO:0000313" key="3">
    <source>
        <dbReference type="Proteomes" id="UP001300745"/>
    </source>
</evidence>
<dbReference type="RefSeq" id="WP_266000984.1">
    <property type="nucleotide sequence ID" value="NZ_JAPJDN010000057.1"/>
</dbReference>
<feature type="region of interest" description="Disordered" evidence="1">
    <location>
        <begin position="1"/>
        <end position="23"/>
    </location>
</feature>
<proteinExistence type="predicted"/>
<dbReference type="InterPro" id="IPR025855">
    <property type="entry name" value="Replic_Relax"/>
</dbReference>
<gene>
    <name evidence="2" type="ORF">ORI27_30835</name>
</gene>
<sequence length="319" mass="35456">MSDYPLGYPLASNASSESPLADRPQAQELAANDGAPRGTTPTQPRHRAHITTAIICDIDRQLSDRDRAILRSVSAHQFLTVRQIRILHFAELAPTSGRRTAKRVLARLRDLRVLGAMAQRVGGVRAGSDGLVHYVDVAGERLLNEQIRRSRKHRHEPTARFVSHRLAVADAHIGLIGANRDNSIELIDSAVEPVAWRTFTGLGAARRTLKPDLFAETATHDGLVRAWFIEIDLSTESVPTLLTKCREYEAYRQTGVEQDRHGSFPLVVWSMTHPDLAKAERRRHALADAIDKDRNLPNALFRIVTPEGLLPLIQNGDAQ</sequence>
<reference evidence="2 3" key="1">
    <citation type="submission" date="2022-11" db="EMBL/GenBank/DDBJ databases">
        <title>Mycobacterium sp. nov.</title>
        <authorList>
            <person name="Papic B."/>
            <person name="Spicic S."/>
            <person name="Duvnjak S."/>
        </authorList>
    </citation>
    <scope>NUCLEOTIDE SEQUENCE [LARGE SCALE GENOMIC DNA]</scope>
    <source>
        <strain evidence="2 3">CVI_P4</strain>
    </source>
</reference>
<accession>A0ABT3SPL8</accession>
<dbReference type="EMBL" id="JAPJDO010000057">
    <property type="protein sequence ID" value="MCX2941094.1"/>
    <property type="molecule type" value="Genomic_DNA"/>
</dbReference>
<keyword evidence="3" id="KW-1185">Reference proteome</keyword>
<organism evidence="2 3">
    <name type="scientific">Mycobacterium pinniadriaticum</name>
    <dbReference type="NCBI Taxonomy" id="2994102"/>
    <lineage>
        <taxon>Bacteria</taxon>
        <taxon>Bacillati</taxon>
        <taxon>Actinomycetota</taxon>
        <taxon>Actinomycetes</taxon>
        <taxon>Mycobacteriales</taxon>
        <taxon>Mycobacteriaceae</taxon>
        <taxon>Mycobacterium</taxon>
    </lineage>
</organism>
<name>A0ABT3SPL8_9MYCO</name>